<keyword evidence="3" id="KW-1185">Reference proteome</keyword>
<dbReference type="InterPro" id="IPR036514">
    <property type="entry name" value="SGNH_hydro_sf"/>
</dbReference>
<dbReference type="Proteomes" id="UP000027138">
    <property type="component" value="Unassembled WGS sequence"/>
</dbReference>
<organism evidence="2 3">
    <name type="scientific">Jatropha curcas</name>
    <name type="common">Barbados nut</name>
    <dbReference type="NCBI Taxonomy" id="180498"/>
    <lineage>
        <taxon>Eukaryota</taxon>
        <taxon>Viridiplantae</taxon>
        <taxon>Streptophyta</taxon>
        <taxon>Embryophyta</taxon>
        <taxon>Tracheophyta</taxon>
        <taxon>Spermatophyta</taxon>
        <taxon>Magnoliopsida</taxon>
        <taxon>eudicotyledons</taxon>
        <taxon>Gunneridae</taxon>
        <taxon>Pentapetalae</taxon>
        <taxon>rosids</taxon>
        <taxon>fabids</taxon>
        <taxon>Malpighiales</taxon>
        <taxon>Euphorbiaceae</taxon>
        <taxon>Crotonoideae</taxon>
        <taxon>Jatropheae</taxon>
        <taxon>Jatropha</taxon>
    </lineage>
</organism>
<dbReference type="GO" id="GO:0016788">
    <property type="term" value="F:hydrolase activity, acting on ester bonds"/>
    <property type="evidence" value="ECO:0007669"/>
    <property type="project" value="InterPro"/>
</dbReference>
<dbReference type="InterPro" id="IPR035669">
    <property type="entry name" value="SGNH_plant_lipase-like"/>
</dbReference>
<comment type="similarity">
    <text evidence="1">Belongs to the 'GDSL' lipolytic enzyme family.</text>
</comment>
<sequence length="286" mass="31699">MIVLMSTCNASREVPSLSPSPSPSPKFLAILVFGDSTMDTGNNDYIQTIAKANFMPYGIDYPGKIPTGRFSNGRLIPDFLASYLRLKEAVPPFLDPELSDNELVTGVNFASAASGFDESTNLEYNILPISKQIDNFRNYIARLNKIVGEEKARTIINNALVVIGAGTNDVSGKAEENDIKYHDVLLNKTQTCIKELYDLGCRYMIISGLPPLGCLPSRRSQKLDIDGKCLEDLNAYALSYNQKLIKLLSEMQAMVAGSKIRYVDVYQQVMDMVNNPQRYGNLAFIL</sequence>
<evidence type="ECO:0000256" key="1">
    <source>
        <dbReference type="ARBA" id="ARBA00008668"/>
    </source>
</evidence>
<evidence type="ECO:0000313" key="3">
    <source>
        <dbReference type="Proteomes" id="UP000027138"/>
    </source>
</evidence>
<gene>
    <name evidence="2" type="ORF">JCGZ_18067</name>
</gene>
<dbReference type="PANTHER" id="PTHR45642:SF120">
    <property type="entry name" value="GDSL-LIKE LIPASE_ACYLHYDROLASE"/>
    <property type="match status" value="1"/>
</dbReference>
<accession>A0A067K515</accession>
<dbReference type="Pfam" id="PF00657">
    <property type="entry name" value="Lipase_GDSL"/>
    <property type="match status" value="1"/>
</dbReference>
<dbReference type="InterPro" id="IPR001087">
    <property type="entry name" value="GDSL"/>
</dbReference>
<evidence type="ECO:0000313" key="2">
    <source>
        <dbReference type="EMBL" id="KDP26909.1"/>
    </source>
</evidence>
<dbReference type="EMBL" id="KK914893">
    <property type="protein sequence ID" value="KDP26909.1"/>
    <property type="molecule type" value="Genomic_DNA"/>
</dbReference>
<dbReference type="SUPFAM" id="SSF52266">
    <property type="entry name" value="SGNH hydrolase"/>
    <property type="match status" value="1"/>
</dbReference>
<name>A0A067K515_JATCU</name>
<dbReference type="Gene3D" id="3.40.50.1110">
    <property type="entry name" value="SGNH hydrolase"/>
    <property type="match status" value="1"/>
</dbReference>
<dbReference type="CDD" id="cd01837">
    <property type="entry name" value="SGNH_plant_lipase_like"/>
    <property type="match status" value="1"/>
</dbReference>
<dbReference type="OrthoDB" id="821819at2759"/>
<reference evidence="2 3" key="1">
    <citation type="journal article" date="2014" name="PLoS ONE">
        <title>Global Analysis of Gene Expression Profiles in Physic Nut (Jatropha curcas L.) Seedlings Exposed to Salt Stress.</title>
        <authorList>
            <person name="Zhang L."/>
            <person name="Zhang C."/>
            <person name="Wu P."/>
            <person name="Chen Y."/>
            <person name="Li M."/>
            <person name="Jiang H."/>
            <person name="Wu G."/>
        </authorList>
    </citation>
    <scope>NUCLEOTIDE SEQUENCE [LARGE SCALE GENOMIC DNA]</scope>
    <source>
        <strain evidence="3">cv. GZQX0401</strain>
        <tissue evidence="2">Young leaves</tissue>
    </source>
</reference>
<dbReference type="AlphaFoldDB" id="A0A067K515"/>
<protein>
    <submittedName>
        <fullName evidence="2">Uncharacterized protein</fullName>
    </submittedName>
</protein>
<dbReference type="PANTHER" id="PTHR45642">
    <property type="entry name" value="GDSL ESTERASE/LIPASE EXL3"/>
    <property type="match status" value="1"/>
</dbReference>
<dbReference type="InterPro" id="IPR050592">
    <property type="entry name" value="GDSL_lipolytic_enzyme"/>
</dbReference>
<proteinExistence type="inferred from homology"/>